<name>D9PG11_9ZZZZ</name>
<keyword evidence="3" id="KW-0963">Cytoplasm</keyword>
<dbReference type="GO" id="GO:0005737">
    <property type="term" value="C:cytoplasm"/>
    <property type="evidence" value="ECO:0007669"/>
    <property type="project" value="UniProtKB-SubCell"/>
</dbReference>
<comment type="caution">
    <text evidence="9">The sequence shown here is derived from an EMBL/GenBank/DDBJ whole genome shotgun (WGS) entry which is preliminary data.</text>
</comment>
<keyword evidence="6" id="KW-0598">Phosphotransferase system</keyword>
<dbReference type="GO" id="GO:0016020">
    <property type="term" value="C:membrane"/>
    <property type="evidence" value="ECO:0007669"/>
    <property type="project" value="InterPro"/>
</dbReference>
<organism evidence="9">
    <name type="scientific">sediment metagenome</name>
    <dbReference type="NCBI Taxonomy" id="749907"/>
    <lineage>
        <taxon>unclassified sequences</taxon>
        <taxon>metagenomes</taxon>
        <taxon>ecological metagenomes</taxon>
    </lineage>
</organism>
<sequence length="137" mass="14627">MVGVIVAAHGNLAGELVATTERIAGKLERIESVSILPREGIEDLEKKIAAAIEKVKGPSGVIILIDIYGGSPATASLSFIDKYPLKIISGVNLPMILEVVTRREKSGLDELAGLAARAGLKSILPVDEIFRQRRKSN</sequence>
<keyword evidence="2" id="KW-0813">Transport</keyword>
<evidence type="ECO:0000256" key="4">
    <source>
        <dbReference type="ARBA" id="ARBA00022597"/>
    </source>
</evidence>
<dbReference type="CDD" id="cd00006">
    <property type="entry name" value="PTS_IIA_man"/>
    <property type="match status" value="1"/>
</dbReference>
<dbReference type="GO" id="GO:0009401">
    <property type="term" value="P:phosphoenolpyruvate-dependent sugar phosphotransferase system"/>
    <property type="evidence" value="ECO:0007669"/>
    <property type="project" value="UniProtKB-KW"/>
</dbReference>
<dbReference type="PROSITE" id="PS51096">
    <property type="entry name" value="PTS_EIIA_TYPE_4"/>
    <property type="match status" value="1"/>
</dbReference>
<gene>
    <name evidence="9" type="ORF">LDC_0456</name>
</gene>
<reference evidence="9" key="1">
    <citation type="submission" date="2010-07" db="EMBL/GenBank/DDBJ databases">
        <authorList>
            <consortium name="CONSOLIDER consortium CSD2007-00005"/>
            <person name="Guazzaroni M.-E."/>
            <person name="Richter M."/>
            <person name="Garcia-Salamanca A."/>
            <person name="Yarza P."/>
            <person name="Ferrer M."/>
        </authorList>
    </citation>
    <scope>NUCLEOTIDE SEQUENCE</scope>
</reference>
<dbReference type="Pfam" id="PF03610">
    <property type="entry name" value="EIIA-man"/>
    <property type="match status" value="1"/>
</dbReference>
<dbReference type="EMBL" id="ADZX01000152">
    <property type="protein sequence ID" value="EFK97503.1"/>
    <property type="molecule type" value="Genomic_DNA"/>
</dbReference>
<proteinExistence type="predicted"/>
<dbReference type="Gene3D" id="3.40.50.510">
    <property type="entry name" value="Phosphotransferase system, mannose-type IIA component"/>
    <property type="match status" value="1"/>
</dbReference>
<evidence type="ECO:0000256" key="1">
    <source>
        <dbReference type="ARBA" id="ARBA00004496"/>
    </source>
</evidence>
<keyword evidence="7" id="KW-0418">Kinase</keyword>
<keyword evidence="5 9" id="KW-0808">Transferase</keyword>
<dbReference type="AlphaFoldDB" id="D9PG11"/>
<dbReference type="SUPFAM" id="SSF53062">
    <property type="entry name" value="PTS system fructose IIA component-like"/>
    <property type="match status" value="1"/>
</dbReference>
<dbReference type="InterPro" id="IPR004701">
    <property type="entry name" value="PTS_EIIA_man-typ"/>
</dbReference>
<dbReference type="GO" id="GO:0016301">
    <property type="term" value="F:kinase activity"/>
    <property type="evidence" value="ECO:0007669"/>
    <property type="project" value="UniProtKB-KW"/>
</dbReference>
<dbReference type="InterPro" id="IPR036662">
    <property type="entry name" value="PTS_EIIA_man-typ_sf"/>
</dbReference>
<dbReference type="InterPro" id="IPR051471">
    <property type="entry name" value="Bacterial_PTS_sugar_comp"/>
</dbReference>
<feature type="domain" description="PTS EIIA type-4" evidence="8">
    <location>
        <begin position="1"/>
        <end position="123"/>
    </location>
</feature>
<evidence type="ECO:0000256" key="2">
    <source>
        <dbReference type="ARBA" id="ARBA00022448"/>
    </source>
</evidence>
<protein>
    <submittedName>
        <fullName evidence="9">Phosphotransferase system, fructose subfamily IIA component</fullName>
    </submittedName>
</protein>
<dbReference type="PANTHER" id="PTHR33799:SF1">
    <property type="entry name" value="PTS SYSTEM MANNOSE-SPECIFIC EIIAB COMPONENT-RELATED"/>
    <property type="match status" value="1"/>
</dbReference>
<evidence type="ECO:0000313" key="9">
    <source>
        <dbReference type="EMBL" id="EFK97503.1"/>
    </source>
</evidence>
<dbReference type="InterPro" id="IPR033887">
    <property type="entry name" value="PTS_IIA_man"/>
</dbReference>
<dbReference type="PANTHER" id="PTHR33799">
    <property type="entry name" value="PTS PERMEASE-RELATED-RELATED"/>
    <property type="match status" value="1"/>
</dbReference>
<evidence type="ECO:0000259" key="8">
    <source>
        <dbReference type="PROSITE" id="PS51096"/>
    </source>
</evidence>
<evidence type="ECO:0000256" key="5">
    <source>
        <dbReference type="ARBA" id="ARBA00022679"/>
    </source>
</evidence>
<keyword evidence="4" id="KW-0762">Sugar transport</keyword>
<reference evidence="9" key="2">
    <citation type="journal article" date="2011" name="Microb. Ecol.">
        <title>Taxonomic and Functional Metagenomic Profiling of the Microbial Community in the Anoxic Sediment of a Sub-saline Shallow Lake (Laguna de Carrizo, Central Spain).</title>
        <authorList>
            <person name="Ferrer M."/>
            <person name="Guazzaroni M.E."/>
            <person name="Richter M."/>
            <person name="Garcia-Salamanca A."/>
            <person name="Yarza P."/>
            <person name="Suarez-Suarez A."/>
            <person name="Solano J."/>
            <person name="Alcaide M."/>
            <person name="van Dillewijn P."/>
            <person name="Molina-Henares M.A."/>
            <person name="Lopez-Cortes N."/>
            <person name="Al-Ramahi Y."/>
            <person name="Guerrero C."/>
            <person name="Acosta A."/>
            <person name="de Eugenio L.I."/>
            <person name="Martinez V."/>
            <person name="Marques S."/>
            <person name="Rojo F."/>
            <person name="Santero E."/>
            <person name="Genilloud O."/>
            <person name="Perez-Perez J."/>
            <person name="Rossello-Mora R."/>
            <person name="Ramos J.L."/>
        </authorList>
    </citation>
    <scope>NUCLEOTIDE SEQUENCE</scope>
</reference>
<comment type="subcellular location">
    <subcellularLocation>
        <location evidence="1">Cytoplasm</location>
    </subcellularLocation>
</comment>
<accession>D9PG11</accession>
<evidence type="ECO:0000256" key="3">
    <source>
        <dbReference type="ARBA" id="ARBA00022490"/>
    </source>
</evidence>
<evidence type="ECO:0000256" key="6">
    <source>
        <dbReference type="ARBA" id="ARBA00022683"/>
    </source>
</evidence>
<evidence type="ECO:0000256" key="7">
    <source>
        <dbReference type="ARBA" id="ARBA00022777"/>
    </source>
</evidence>